<protein>
    <submittedName>
        <fullName evidence="1">Uncharacterized protein</fullName>
    </submittedName>
</protein>
<evidence type="ECO:0000313" key="1">
    <source>
        <dbReference type="EMBL" id="MEC4717813.1"/>
    </source>
</evidence>
<evidence type="ECO:0000313" key="2">
    <source>
        <dbReference type="Proteomes" id="UP001352263"/>
    </source>
</evidence>
<name>A0ABU6J2Y4_9BURK</name>
<dbReference type="EMBL" id="JAWIIV010000001">
    <property type="protein sequence ID" value="MEC4717813.1"/>
    <property type="molecule type" value="Genomic_DNA"/>
</dbReference>
<dbReference type="RefSeq" id="WP_326504560.1">
    <property type="nucleotide sequence ID" value="NZ_JAWIIV010000001.1"/>
</dbReference>
<organism evidence="1 2">
    <name type="scientific">Noviherbaspirillum album</name>
    <dbReference type="NCBI Taxonomy" id="3080276"/>
    <lineage>
        <taxon>Bacteria</taxon>
        <taxon>Pseudomonadati</taxon>
        <taxon>Pseudomonadota</taxon>
        <taxon>Betaproteobacteria</taxon>
        <taxon>Burkholderiales</taxon>
        <taxon>Oxalobacteraceae</taxon>
        <taxon>Noviherbaspirillum</taxon>
    </lineage>
</organism>
<sequence>MKRNQVRQLKRAASAGRDAEAMQALLQRSVRFGHKRLALLRCLQAERMGLAVLPETLRYCREIADRMPAEEVARIVRLSSQAARPA</sequence>
<keyword evidence="2" id="KW-1185">Reference proteome</keyword>
<comment type="caution">
    <text evidence="1">The sequence shown here is derived from an EMBL/GenBank/DDBJ whole genome shotgun (WGS) entry which is preliminary data.</text>
</comment>
<dbReference type="Proteomes" id="UP001352263">
    <property type="component" value="Unassembled WGS sequence"/>
</dbReference>
<accession>A0ABU6J2Y4</accession>
<gene>
    <name evidence="1" type="ORF">RY831_01505</name>
</gene>
<reference evidence="1 2" key="1">
    <citation type="submission" date="2023-10" db="EMBL/GenBank/DDBJ databases">
        <title>Noviherbaspirillum sp. CPCC 100848 genome assembly.</title>
        <authorList>
            <person name="Li X.Y."/>
            <person name="Fang X.M."/>
        </authorList>
    </citation>
    <scope>NUCLEOTIDE SEQUENCE [LARGE SCALE GENOMIC DNA]</scope>
    <source>
        <strain evidence="1 2">CPCC 100848</strain>
    </source>
</reference>
<proteinExistence type="predicted"/>